<dbReference type="PANTHER" id="PTHR33802:SF1">
    <property type="entry name" value="XK-RELATED PROTEIN"/>
    <property type="match status" value="1"/>
</dbReference>
<feature type="transmembrane region" description="Helical" evidence="6">
    <location>
        <begin position="80"/>
        <end position="97"/>
    </location>
</feature>
<evidence type="ECO:0000313" key="8">
    <source>
        <dbReference type="Proteomes" id="UP000290649"/>
    </source>
</evidence>
<keyword evidence="4 6" id="KW-1133">Transmembrane helix</keyword>
<dbReference type="GO" id="GO:0016020">
    <property type="term" value="C:membrane"/>
    <property type="evidence" value="ECO:0007669"/>
    <property type="project" value="UniProtKB-SubCell"/>
</dbReference>
<comment type="subcellular location">
    <subcellularLocation>
        <location evidence="1">Membrane</location>
        <topology evidence="1">Multi-pass membrane protein</topology>
    </subcellularLocation>
</comment>
<organism evidence="7 8">
    <name type="scientific">Anaerobacillus alkaliphilus</name>
    <dbReference type="NCBI Taxonomy" id="1548597"/>
    <lineage>
        <taxon>Bacteria</taxon>
        <taxon>Bacillati</taxon>
        <taxon>Bacillota</taxon>
        <taxon>Bacilli</taxon>
        <taxon>Bacillales</taxon>
        <taxon>Bacillaceae</taxon>
        <taxon>Anaerobacillus</taxon>
    </lineage>
</organism>
<feature type="transmembrane region" description="Helical" evidence="6">
    <location>
        <begin position="169"/>
        <end position="186"/>
    </location>
</feature>
<evidence type="ECO:0000256" key="2">
    <source>
        <dbReference type="ARBA" id="ARBA00007524"/>
    </source>
</evidence>
<evidence type="ECO:0000256" key="3">
    <source>
        <dbReference type="ARBA" id="ARBA00022692"/>
    </source>
</evidence>
<sequence>MLRFTIIFFAFTFVIIINYLSNALPFNNQTTSEIANRITVLFTPAGYVFSIWGLIYLLLIVWVLRSLIKQRRDLPLYKKTTSLFVLSCFLNSFWLFLWHYEYFLLSVVVMVSLLLSLIFLYKVTKQHSESVMDWLPFSIYVGWISVATIANISYALVNYNWDGFGLSDVFWTITMLIIASALALFVRIYEKDFFFPLVFVWAFIGIGVNTIDKAPIVSFVAFILATVIFIGTLFGNKKQLIISYIR</sequence>
<dbReference type="InterPro" id="IPR038330">
    <property type="entry name" value="TspO/MBR-related_sf"/>
</dbReference>
<gene>
    <name evidence="7" type="ORF">DS745_12680</name>
</gene>
<keyword evidence="3 6" id="KW-0812">Transmembrane</keyword>
<dbReference type="Pfam" id="PF03073">
    <property type="entry name" value="TspO_MBR"/>
    <property type="match status" value="1"/>
</dbReference>
<comment type="caution">
    <text evidence="7">The sequence shown here is derived from an EMBL/GenBank/DDBJ whole genome shotgun (WGS) entry which is preliminary data.</text>
</comment>
<feature type="transmembrane region" description="Helical" evidence="6">
    <location>
        <begin position="103"/>
        <end position="123"/>
    </location>
</feature>
<feature type="transmembrane region" description="Helical" evidence="6">
    <location>
        <begin position="217"/>
        <end position="236"/>
    </location>
</feature>
<dbReference type="OrthoDB" id="5189031at2"/>
<evidence type="ECO:0000256" key="6">
    <source>
        <dbReference type="SAM" id="Phobius"/>
    </source>
</evidence>
<dbReference type="AlphaFoldDB" id="A0A4Q0VS02"/>
<dbReference type="PANTHER" id="PTHR33802">
    <property type="entry name" value="SI:CH211-161H7.5-RELATED"/>
    <property type="match status" value="1"/>
</dbReference>
<comment type="similarity">
    <text evidence="2">Belongs to the TspO/BZRP family.</text>
</comment>
<accession>A0A4Q0VS02</accession>
<evidence type="ECO:0000256" key="5">
    <source>
        <dbReference type="ARBA" id="ARBA00023136"/>
    </source>
</evidence>
<evidence type="ECO:0000256" key="4">
    <source>
        <dbReference type="ARBA" id="ARBA00022989"/>
    </source>
</evidence>
<dbReference type="RefSeq" id="WP_129078652.1">
    <property type="nucleotide sequence ID" value="NZ_QOUX01000039.1"/>
</dbReference>
<dbReference type="Proteomes" id="UP000290649">
    <property type="component" value="Unassembled WGS sequence"/>
</dbReference>
<dbReference type="EMBL" id="QOUX01000039">
    <property type="protein sequence ID" value="RXJ00380.1"/>
    <property type="molecule type" value="Genomic_DNA"/>
</dbReference>
<name>A0A4Q0VS02_9BACI</name>
<proteinExistence type="inferred from homology"/>
<feature type="transmembrane region" description="Helical" evidence="6">
    <location>
        <begin position="193"/>
        <end position="211"/>
    </location>
</feature>
<evidence type="ECO:0000256" key="1">
    <source>
        <dbReference type="ARBA" id="ARBA00004141"/>
    </source>
</evidence>
<evidence type="ECO:0000313" key="7">
    <source>
        <dbReference type="EMBL" id="RXJ00380.1"/>
    </source>
</evidence>
<protein>
    <submittedName>
        <fullName evidence="7">Tryptophan-rich sensory protein</fullName>
    </submittedName>
</protein>
<reference evidence="7 8" key="1">
    <citation type="journal article" date="2019" name="Int. J. Syst. Evol. Microbiol.">
        <title>Anaerobacillus alkaliphilus sp. nov., a novel alkaliphilic and moderately halophilic bacterium.</title>
        <authorList>
            <person name="Borsodi A.K."/>
            <person name="Aszalos J.M."/>
            <person name="Bihari P."/>
            <person name="Nagy I."/>
            <person name="Schumann P."/>
            <person name="Sproer C."/>
            <person name="Kovacs A.L."/>
            <person name="Boka K."/>
            <person name="Dobosy P."/>
            <person name="Ovari M."/>
            <person name="Szili-Kovacs T."/>
            <person name="Toth E."/>
        </authorList>
    </citation>
    <scope>NUCLEOTIDE SEQUENCE [LARGE SCALE GENOMIC DNA]</scope>
    <source>
        <strain evidence="7 8">B16-10</strain>
    </source>
</reference>
<feature type="transmembrane region" description="Helical" evidence="6">
    <location>
        <begin position="47"/>
        <end position="68"/>
    </location>
</feature>
<keyword evidence="8" id="KW-1185">Reference proteome</keyword>
<feature type="transmembrane region" description="Helical" evidence="6">
    <location>
        <begin position="135"/>
        <end position="157"/>
    </location>
</feature>
<keyword evidence="5 6" id="KW-0472">Membrane</keyword>
<dbReference type="InterPro" id="IPR004307">
    <property type="entry name" value="TspO_MBR"/>
</dbReference>
<dbReference type="Gene3D" id="1.20.1260.100">
    <property type="entry name" value="TspO/MBR protein"/>
    <property type="match status" value="1"/>
</dbReference>